<feature type="domain" description="RNA polymerase sigma-70 region 2" evidence="8">
    <location>
        <begin position="55"/>
        <end position="120"/>
    </location>
</feature>
<evidence type="ECO:0000256" key="7">
    <source>
        <dbReference type="SAM" id="MobiDB-lite"/>
    </source>
</evidence>
<comment type="similarity">
    <text evidence="1 6">Belongs to the sigma-70 factor family. ECF subfamily.</text>
</comment>
<dbReference type="Pfam" id="PF08281">
    <property type="entry name" value="Sigma70_r4_2"/>
    <property type="match status" value="1"/>
</dbReference>
<dbReference type="PANTHER" id="PTHR43133">
    <property type="entry name" value="RNA POLYMERASE ECF-TYPE SIGMA FACTO"/>
    <property type="match status" value="1"/>
</dbReference>
<evidence type="ECO:0000256" key="6">
    <source>
        <dbReference type="RuleBase" id="RU000716"/>
    </source>
</evidence>
<dbReference type="Gene3D" id="1.10.1740.10">
    <property type="match status" value="1"/>
</dbReference>
<keyword evidence="4 6" id="KW-0238">DNA-binding</keyword>
<dbReference type="InterPro" id="IPR039425">
    <property type="entry name" value="RNA_pol_sigma-70-like"/>
</dbReference>
<feature type="region of interest" description="Disordered" evidence="7">
    <location>
        <begin position="1"/>
        <end position="29"/>
    </location>
</feature>
<gene>
    <name evidence="10" type="ORF">KYY02_32515</name>
</gene>
<dbReference type="NCBIfam" id="TIGR02937">
    <property type="entry name" value="sigma70-ECF"/>
    <property type="match status" value="1"/>
</dbReference>
<dbReference type="SUPFAM" id="SSF88946">
    <property type="entry name" value="Sigma2 domain of RNA polymerase sigma factors"/>
    <property type="match status" value="1"/>
</dbReference>
<name>A0ABV4J8J6_9ACTN</name>
<dbReference type="Gene3D" id="1.10.10.10">
    <property type="entry name" value="Winged helix-like DNA-binding domain superfamily/Winged helix DNA-binding domain"/>
    <property type="match status" value="1"/>
</dbReference>
<evidence type="ECO:0000313" key="11">
    <source>
        <dbReference type="Proteomes" id="UP001567537"/>
    </source>
</evidence>
<feature type="domain" description="RNA polymerase sigma factor 70 region 4 type 2" evidence="9">
    <location>
        <begin position="151"/>
        <end position="202"/>
    </location>
</feature>
<comment type="caution">
    <text evidence="10">The sequence shown here is derived from an EMBL/GenBank/DDBJ whole genome shotgun (WGS) entry which is preliminary data.</text>
</comment>
<dbReference type="EMBL" id="JAHWZY010000084">
    <property type="protein sequence ID" value="MEZ3183211.1"/>
    <property type="molecule type" value="Genomic_DNA"/>
</dbReference>
<reference evidence="10 11" key="1">
    <citation type="journal article" date="2021" name="Res Sq">
        <title>Streptomyces Pimoensis sp. nov., Isolated From the Taklimakan Desert in Xinjiang, China.</title>
        <authorList>
            <person name="Zhang P."/>
            <person name="Luo X."/>
            <person name="Luo X."/>
            <person name="Liu Z."/>
            <person name="Xia Z."/>
            <person name="Wan C."/>
            <person name="zhang L."/>
        </authorList>
    </citation>
    <scope>NUCLEOTIDE SEQUENCE [LARGE SCALE GENOMIC DNA]</scope>
    <source>
        <strain evidence="10 11">TRM75549</strain>
    </source>
</reference>
<dbReference type="SUPFAM" id="SSF88659">
    <property type="entry name" value="Sigma3 and sigma4 domains of RNA polymerase sigma factors"/>
    <property type="match status" value="1"/>
</dbReference>
<accession>A0ABV4J8J6</accession>
<dbReference type="InterPro" id="IPR013249">
    <property type="entry name" value="RNA_pol_sigma70_r4_t2"/>
</dbReference>
<dbReference type="InterPro" id="IPR013324">
    <property type="entry name" value="RNA_pol_sigma_r3/r4-like"/>
</dbReference>
<dbReference type="InterPro" id="IPR013325">
    <property type="entry name" value="RNA_pol_sigma_r2"/>
</dbReference>
<dbReference type="InterPro" id="IPR000838">
    <property type="entry name" value="RNA_pol_sigma70_ECF_CS"/>
</dbReference>
<evidence type="ECO:0000259" key="8">
    <source>
        <dbReference type="Pfam" id="PF04542"/>
    </source>
</evidence>
<evidence type="ECO:0000256" key="3">
    <source>
        <dbReference type="ARBA" id="ARBA00023082"/>
    </source>
</evidence>
<keyword evidence="2 6" id="KW-0805">Transcription regulation</keyword>
<dbReference type="CDD" id="cd06171">
    <property type="entry name" value="Sigma70_r4"/>
    <property type="match status" value="1"/>
</dbReference>
<evidence type="ECO:0000259" key="9">
    <source>
        <dbReference type="Pfam" id="PF08281"/>
    </source>
</evidence>
<dbReference type="PANTHER" id="PTHR43133:SF61">
    <property type="entry name" value="ECF RNA POLYMERASE SIGMA FACTOR SIGC"/>
    <property type="match status" value="1"/>
</dbReference>
<evidence type="ECO:0000256" key="5">
    <source>
        <dbReference type="ARBA" id="ARBA00023163"/>
    </source>
</evidence>
<dbReference type="InterPro" id="IPR036388">
    <property type="entry name" value="WH-like_DNA-bd_sf"/>
</dbReference>
<protein>
    <recommendedName>
        <fullName evidence="6">RNA polymerase sigma factor</fullName>
    </recommendedName>
</protein>
<keyword evidence="3 6" id="KW-0731">Sigma factor</keyword>
<dbReference type="Pfam" id="PF04542">
    <property type="entry name" value="Sigma70_r2"/>
    <property type="match status" value="1"/>
</dbReference>
<dbReference type="InterPro" id="IPR007627">
    <property type="entry name" value="RNA_pol_sigma70_r2"/>
</dbReference>
<keyword evidence="11" id="KW-1185">Reference proteome</keyword>
<evidence type="ECO:0000313" key="10">
    <source>
        <dbReference type="EMBL" id="MEZ3183211.1"/>
    </source>
</evidence>
<evidence type="ECO:0000256" key="2">
    <source>
        <dbReference type="ARBA" id="ARBA00023015"/>
    </source>
</evidence>
<dbReference type="Proteomes" id="UP001567537">
    <property type="component" value="Unassembled WGS sequence"/>
</dbReference>
<proteinExistence type="inferred from homology"/>
<sequence length="237" mass="25890">MTREGHQVLAPALPALRGPHKKRKKHDKTEEVDELITGWALAARSGDAEAVERFIRALHRDVLRYVAHLSADPQSADDLAQETFIRALGSLHRFEGRSSARAWLLSIARRAVIDDFRRAAARPRLSDRHDWQRAAEETQPVDVPGFEEGVALLDLLASLPDERREAFILTQWLGLPYAEAADVTNCPVGTIRSRVARARTALLDLLAEPEGACSNSGGPLSALRPHSAVVVPAAAAA</sequence>
<keyword evidence="5 6" id="KW-0804">Transcription</keyword>
<organism evidence="10 11">
    <name type="scientific">Streptomyces pimonensis</name>
    <dbReference type="NCBI Taxonomy" id="2860288"/>
    <lineage>
        <taxon>Bacteria</taxon>
        <taxon>Bacillati</taxon>
        <taxon>Actinomycetota</taxon>
        <taxon>Actinomycetes</taxon>
        <taxon>Kitasatosporales</taxon>
        <taxon>Streptomycetaceae</taxon>
        <taxon>Streptomyces</taxon>
    </lineage>
</organism>
<evidence type="ECO:0000256" key="1">
    <source>
        <dbReference type="ARBA" id="ARBA00010641"/>
    </source>
</evidence>
<dbReference type="PROSITE" id="PS01063">
    <property type="entry name" value="SIGMA70_ECF"/>
    <property type="match status" value="1"/>
</dbReference>
<evidence type="ECO:0000256" key="4">
    <source>
        <dbReference type="ARBA" id="ARBA00023125"/>
    </source>
</evidence>
<dbReference type="InterPro" id="IPR014284">
    <property type="entry name" value="RNA_pol_sigma-70_dom"/>
</dbReference>